<organism evidence="12 13">
    <name type="scientific">Hydrogenibacillus schlegelii</name>
    <name type="common">Bacillus schlegelii</name>
    <dbReference type="NCBI Taxonomy" id="1484"/>
    <lineage>
        <taxon>Bacteria</taxon>
        <taxon>Bacillati</taxon>
        <taxon>Bacillota</taxon>
        <taxon>Bacilli</taxon>
        <taxon>Bacillales</taxon>
        <taxon>Bacillales Family X. Incertae Sedis</taxon>
        <taxon>Hydrogenibacillus</taxon>
    </lineage>
</organism>
<evidence type="ECO:0000256" key="5">
    <source>
        <dbReference type="ARBA" id="ARBA00011889"/>
    </source>
</evidence>
<dbReference type="GO" id="GO:0006206">
    <property type="term" value="P:pyrimidine nucleobase metabolic process"/>
    <property type="evidence" value="ECO:0007669"/>
    <property type="project" value="InterPro"/>
</dbReference>
<evidence type="ECO:0000256" key="7">
    <source>
        <dbReference type="ARBA" id="ARBA00022676"/>
    </source>
</evidence>
<reference evidence="12 13" key="1">
    <citation type="submission" date="2015-09" db="EMBL/GenBank/DDBJ databases">
        <title>Draft genome sequence of Hydrogenibacillus schlegelii DSM 2000.</title>
        <authorList>
            <person name="Hemp J."/>
        </authorList>
    </citation>
    <scope>NUCLEOTIDE SEQUENCE [LARGE SCALE GENOMIC DNA]</scope>
    <source>
        <strain evidence="12 13">MA 48</strain>
    </source>
</reference>
<dbReference type="PANTHER" id="PTHR10515">
    <property type="entry name" value="THYMIDINE PHOSPHORYLASE"/>
    <property type="match status" value="1"/>
</dbReference>
<evidence type="ECO:0000256" key="10">
    <source>
        <dbReference type="ARBA" id="ARBA00048525"/>
    </source>
</evidence>
<accession>A0A132MGL2</accession>
<dbReference type="InterPro" id="IPR000053">
    <property type="entry name" value="Thymidine/pyrmidine_PPase"/>
</dbReference>
<comment type="catalytic activity">
    <reaction evidence="1">
        <text>2'-deoxyuridine + phosphate = 2-deoxy-alpha-D-ribose 1-phosphate + uracil</text>
        <dbReference type="Rhea" id="RHEA:22824"/>
        <dbReference type="ChEBI" id="CHEBI:16450"/>
        <dbReference type="ChEBI" id="CHEBI:17568"/>
        <dbReference type="ChEBI" id="CHEBI:43474"/>
        <dbReference type="ChEBI" id="CHEBI:57259"/>
        <dbReference type="EC" id="2.4.2.2"/>
    </reaction>
</comment>
<comment type="catalytic activity">
    <reaction evidence="9">
        <text>uridine + phosphate = alpha-D-ribose 1-phosphate + uracil</text>
        <dbReference type="Rhea" id="RHEA:24388"/>
        <dbReference type="ChEBI" id="CHEBI:16704"/>
        <dbReference type="ChEBI" id="CHEBI:17568"/>
        <dbReference type="ChEBI" id="CHEBI:43474"/>
        <dbReference type="ChEBI" id="CHEBI:57720"/>
        <dbReference type="EC" id="2.4.2.2"/>
    </reaction>
</comment>
<dbReference type="STRING" id="1484.SA87_11410"/>
<dbReference type="SUPFAM" id="SSF54680">
    <property type="entry name" value="Pyrimidine nucleoside phosphorylase C-terminal domain"/>
    <property type="match status" value="1"/>
</dbReference>
<dbReference type="InterPro" id="IPR036320">
    <property type="entry name" value="Glycosyl_Trfase_fam3_N_dom_sf"/>
</dbReference>
<dbReference type="SUPFAM" id="SSF47648">
    <property type="entry name" value="Nucleoside phosphorylase/phosphoribosyltransferase N-terminal domain"/>
    <property type="match status" value="1"/>
</dbReference>
<keyword evidence="13" id="KW-1185">Reference proteome</keyword>
<comment type="caution">
    <text evidence="12">The sequence shown here is derived from an EMBL/GenBank/DDBJ whole genome shotgun (WGS) entry which is preliminary data.</text>
</comment>
<dbReference type="Gene3D" id="3.40.1030.10">
    <property type="entry name" value="Nucleoside phosphorylase/phosphoribosyltransferase catalytic domain"/>
    <property type="match status" value="1"/>
</dbReference>
<keyword evidence="7" id="KW-0328">Glycosyltransferase</keyword>
<dbReference type="InterPro" id="IPR036566">
    <property type="entry name" value="PYNP-like_C_sf"/>
</dbReference>
<dbReference type="InterPro" id="IPR035902">
    <property type="entry name" value="Nuc_phospho_transferase"/>
</dbReference>
<dbReference type="InterPro" id="IPR013102">
    <property type="entry name" value="PYNP_C"/>
</dbReference>
<dbReference type="SMART" id="SM00941">
    <property type="entry name" value="PYNP_C"/>
    <property type="match status" value="1"/>
</dbReference>
<dbReference type="Pfam" id="PF02885">
    <property type="entry name" value="Glycos_trans_3N"/>
    <property type="match status" value="1"/>
</dbReference>
<name>A0A132MGL2_HYDSH</name>
<comment type="similarity">
    <text evidence="4">Belongs to the thymidine/pyrimidine-nucleoside phosphorylase family.</text>
</comment>
<keyword evidence="8" id="KW-0808">Transferase</keyword>
<evidence type="ECO:0000256" key="6">
    <source>
        <dbReference type="ARBA" id="ARBA00014680"/>
    </source>
</evidence>
<dbReference type="EMBL" id="JXBB01000001">
    <property type="protein sequence ID" value="OAR05489.1"/>
    <property type="molecule type" value="Genomic_DNA"/>
</dbReference>
<dbReference type="GO" id="GO:0006213">
    <property type="term" value="P:pyrimidine nucleoside metabolic process"/>
    <property type="evidence" value="ECO:0007669"/>
    <property type="project" value="InterPro"/>
</dbReference>
<dbReference type="GO" id="GO:0009032">
    <property type="term" value="F:thymidine phosphorylase activity"/>
    <property type="evidence" value="ECO:0007669"/>
    <property type="project" value="TreeGrafter"/>
</dbReference>
<dbReference type="SUPFAM" id="SSF52418">
    <property type="entry name" value="Nucleoside phosphorylase/phosphoribosyltransferase catalytic domain"/>
    <property type="match status" value="2"/>
</dbReference>
<dbReference type="Gene3D" id="1.20.970.10">
    <property type="entry name" value="Transferase, Pyrimidine Nucleoside Phosphorylase, Chain C"/>
    <property type="match status" value="1"/>
</dbReference>
<proteinExistence type="inferred from homology"/>
<comment type="cofactor">
    <cofactor evidence="2">
        <name>K(+)</name>
        <dbReference type="ChEBI" id="CHEBI:29103"/>
    </cofactor>
</comment>
<dbReference type="InterPro" id="IPR017459">
    <property type="entry name" value="Glycosyl_Trfase_fam3_N_dom"/>
</dbReference>
<evidence type="ECO:0000256" key="8">
    <source>
        <dbReference type="ARBA" id="ARBA00022679"/>
    </source>
</evidence>
<dbReference type="Pfam" id="PF00591">
    <property type="entry name" value="Glycos_transf_3"/>
    <property type="match status" value="2"/>
</dbReference>
<evidence type="ECO:0000256" key="4">
    <source>
        <dbReference type="ARBA" id="ARBA00006915"/>
    </source>
</evidence>
<evidence type="ECO:0000256" key="3">
    <source>
        <dbReference type="ARBA" id="ARBA00003877"/>
    </source>
</evidence>
<dbReference type="AlphaFoldDB" id="A0A132MGL2"/>
<evidence type="ECO:0000256" key="1">
    <source>
        <dbReference type="ARBA" id="ARBA00001066"/>
    </source>
</evidence>
<dbReference type="InterPro" id="IPR000312">
    <property type="entry name" value="Glycosyl_Trfase_fam3"/>
</dbReference>
<dbReference type="Proteomes" id="UP000243024">
    <property type="component" value="Unassembled WGS sequence"/>
</dbReference>
<dbReference type="Gene3D" id="3.90.1170.30">
    <property type="entry name" value="Pyrimidine nucleoside phosphorylase-like, C-terminal domain"/>
    <property type="match status" value="1"/>
</dbReference>
<comment type="function">
    <text evidence="3">Catalyzes phosphorolysis of the pyrimidine nucleosides uridine, thymidine and 2'-deoxyuridine with the formation of the corresponding pyrimidine base and ribose-1-phosphate.</text>
</comment>
<feature type="domain" description="Pyrimidine nucleoside phosphorylase C-terminal" evidence="11">
    <location>
        <begin position="376"/>
        <end position="449"/>
    </location>
</feature>
<dbReference type="GO" id="GO:0005829">
    <property type="term" value="C:cytosol"/>
    <property type="evidence" value="ECO:0007669"/>
    <property type="project" value="TreeGrafter"/>
</dbReference>
<dbReference type="RefSeq" id="WP_066197617.1">
    <property type="nucleotide sequence ID" value="NZ_JBDOQL010000123.1"/>
</dbReference>
<evidence type="ECO:0000259" key="11">
    <source>
        <dbReference type="SMART" id="SM00941"/>
    </source>
</evidence>
<evidence type="ECO:0000313" key="13">
    <source>
        <dbReference type="Proteomes" id="UP000243024"/>
    </source>
</evidence>
<comment type="catalytic activity">
    <reaction evidence="10">
        <text>thymidine + phosphate = 2-deoxy-alpha-D-ribose 1-phosphate + thymine</text>
        <dbReference type="Rhea" id="RHEA:16037"/>
        <dbReference type="ChEBI" id="CHEBI:17748"/>
        <dbReference type="ChEBI" id="CHEBI:17821"/>
        <dbReference type="ChEBI" id="CHEBI:43474"/>
        <dbReference type="ChEBI" id="CHEBI:57259"/>
        <dbReference type="EC" id="2.4.2.2"/>
    </reaction>
</comment>
<evidence type="ECO:0000256" key="2">
    <source>
        <dbReference type="ARBA" id="ARBA00001958"/>
    </source>
</evidence>
<evidence type="ECO:0000256" key="9">
    <source>
        <dbReference type="ARBA" id="ARBA00048453"/>
    </source>
</evidence>
<dbReference type="GO" id="GO:0004645">
    <property type="term" value="F:1,4-alpha-oligoglucan phosphorylase activity"/>
    <property type="evidence" value="ECO:0007669"/>
    <property type="project" value="InterPro"/>
</dbReference>
<sequence>MHAVDVVRKKERGETLQVHEIRRMVEGLVDGTLPEAETRALIRAVSRRGLSEDETLALARAIAETGDTLDLSSDLSSVPGVKVGKITTGGVGDKTSLVALPAVAALGLPVAHVSARGLGPHAGSVDKLAAIPGFRSAIGREAFLTQVQDIGLAVMEKPASMAPAADRLLAVVYDAFLEEIGRTYGAEGTDGAGRKPDAGAEGSALLPPALGVAVFMGRLLAAGYEALLVDVKVGAGALFRSEEDARSFAELWVRLSRRLGKKGAAVIVNMNQPHGQEVGTANEVREAVEVLMGRGPDDVLGLSMRLGGEMLLLSETAKTIEEAVNRVYEAIRSGAALLKFKEWVERQGADAAFIDEPALLPQPEYEAVIGAQAEGVLLPVDAGLVGAALLLAGGARRRLDAPLDPACGATLYYKESEKVSRGEALARLVAGRDIPDEAAEMLASAFRMTDQNIMYSHTVIDVVK</sequence>
<protein>
    <recommendedName>
        <fullName evidence="6">Pyrimidine-nucleoside phosphorylase</fullName>
        <ecNumber evidence="5">2.4.2.2</ecNumber>
    </recommendedName>
</protein>
<dbReference type="PANTHER" id="PTHR10515:SF0">
    <property type="entry name" value="THYMIDINE PHOSPHORYLASE"/>
    <property type="match status" value="1"/>
</dbReference>
<dbReference type="EC" id="2.4.2.2" evidence="5"/>
<evidence type="ECO:0000313" key="12">
    <source>
        <dbReference type="EMBL" id="OAR05489.1"/>
    </source>
</evidence>
<gene>
    <name evidence="12" type="ORF">SA87_11410</name>
</gene>